<keyword evidence="2" id="KW-1185">Reference proteome</keyword>
<gene>
    <name evidence="1" type="ORF">LSAT_V11C200054040</name>
</gene>
<dbReference type="Proteomes" id="UP000235145">
    <property type="component" value="Unassembled WGS sequence"/>
</dbReference>
<dbReference type="EMBL" id="NBSK02000002">
    <property type="protein sequence ID" value="KAJ0222466.1"/>
    <property type="molecule type" value="Genomic_DNA"/>
</dbReference>
<sequence length="129" mass="15081">MGFIKIAKEEISTSLAGNEKAYKPIIDIINKKDPQLQYDPDIMNSILDFLIHYFVEILICEAKFSFGSESNWSMIEGCDVDEVNPETEPMRVKHPKKVQERGNFSMKILSPRVRSKYEKKRSMSRMRFK</sequence>
<reference evidence="1 2" key="1">
    <citation type="journal article" date="2017" name="Nat. Commun.">
        <title>Genome assembly with in vitro proximity ligation data and whole-genome triplication in lettuce.</title>
        <authorList>
            <person name="Reyes-Chin-Wo S."/>
            <person name="Wang Z."/>
            <person name="Yang X."/>
            <person name="Kozik A."/>
            <person name="Arikit S."/>
            <person name="Song C."/>
            <person name="Xia L."/>
            <person name="Froenicke L."/>
            <person name="Lavelle D.O."/>
            <person name="Truco M.J."/>
            <person name="Xia R."/>
            <person name="Zhu S."/>
            <person name="Xu C."/>
            <person name="Xu H."/>
            <person name="Xu X."/>
            <person name="Cox K."/>
            <person name="Korf I."/>
            <person name="Meyers B.C."/>
            <person name="Michelmore R.W."/>
        </authorList>
    </citation>
    <scope>NUCLEOTIDE SEQUENCE [LARGE SCALE GENOMIC DNA]</scope>
    <source>
        <strain evidence="2">cv. Salinas</strain>
        <tissue evidence="1">Seedlings</tissue>
    </source>
</reference>
<evidence type="ECO:0000313" key="1">
    <source>
        <dbReference type="EMBL" id="KAJ0222466.1"/>
    </source>
</evidence>
<evidence type="ECO:0000313" key="2">
    <source>
        <dbReference type="Proteomes" id="UP000235145"/>
    </source>
</evidence>
<name>A0A9R1WC42_LACSA</name>
<organism evidence="1 2">
    <name type="scientific">Lactuca sativa</name>
    <name type="common">Garden lettuce</name>
    <dbReference type="NCBI Taxonomy" id="4236"/>
    <lineage>
        <taxon>Eukaryota</taxon>
        <taxon>Viridiplantae</taxon>
        <taxon>Streptophyta</taxon>
        <taxon>Embryophyta</taxon>
        <taxon>Tracheophyta</taxon>
        <taxon>Spermatophyta</taxon>
        <taxon>Magnoliopsida</taxon>
        <taxon>eudicotyledons</taxon>
        <taxon>Gunneridae</taxon>
        <taxon>Pentapetalae</taxon>
        <taxon>asterids</taxon>
        <taxon>campanulids</taxon>
        <taxon>Asterales</taxon>
        <taxon>Asteraceae</taxon>
        <taxon>Cichorioideae</taxon>
        <taxon>Cichorieae</taxon>
        <taxon>Lactucinae</taxon>
        <taxon>Lactuca</taxon>
    </lineage>
</organism>
<dbReference type="AlphaFoldDB" id="A0A9R1WC42"/>
<comment type="caution">
    <text evidence="1">The sequence shown here is derived from an EMBL/GenBank/DDBJ whole genome shotgun (WGS) entry which is preliminary data.</text>
</comment>
<accession>A0A9R1WC42</accession>
<protein>
    <submittedName>
        <fullName evidence="1">Uncharacterized protein</fullName>
    </submittedName>
</protein>
<proteinExistence type="predicted"/>